<feature type="region of interest" description="Disordered" evidence="2">
    <location>
        <begin position="101"/>
        <end position="140"/>
    </location>
</feature>
<comment type="caution">
    <text evidence="3">The sequence shown here is derived from an EMBL/GenBank/DDBJ whole genome shotgun (WGS) entry which is preliminary data.</text>
</comment>
<evidence type="ECO:0000256" key="1">
    <source>
        <dbReference type="ARBA" id="ARBA00008359"/>
    </source>
</evidence>
<dbReference type="Proteomes" id="UP001447188">
    <property type="component" value="Unassembled WGS sequence"/>
</dbReference>
<accession>A0ABR3GR76</accession>
<evidence type="ECO:0000256" key="2">
    <source>
        <dbReference type="SAM" id="MobiDB-lite"/>
    </source>
</evidence>
<name>A0ABR3GR76_9PEZI</name>
<reference evidence="3 4" key="1">
    <citation type="submission" date="2024-02" db="EMBL/GenBank/DDBJ databases">
        <title>Discinaceae phylogenomics.</title>
        <authorList>
            <person name="Dirks A.C."/>
            <person name="James T.Y."/>
        </authorList>
    </citation>
    <scope>NUCLEOTIDE SEQUENCE [LARGE SCALE GENOMIC DNA]</scope>
    <source>
        <strain evidence="3 4">ACD0624</strain>
    </source>
</reference>
<proteinExistence type="inferred from homology"/>
<dbReference type="InterPro" id="IPR018608">
    <property type="entry name" value="Gti1/Pac2"/>
</dbReference>
<keyword evidence="4" id="KW-1185">Reference proteome</keyword>
<evidence type="ECO:0000313" key="3">
    <source>
        <dbReference type="EMBL" id="KAL0638443.1"/>
    </source>
</evidence>
<feature type="compositionally biased region" description="Low complexity" evidence="2">
    <location>
        <begin position="114"/>
        <end position="124"/>
    </location>
</feature>
<dbReference type="EMBL" id="JBBBZM010000022">
    <property type="protein sequence ID" value="KAL0638443.1"/>
    <property type="molecule type" value="Genomic_DNA"/>
</dbReference>
<protein>
    <submittedName>
        <fullName evidence="3">Global transcription regulator sge1</fullName>
    </submittedName>
</protein>
<dbReference type="PANTHER" id="PTHR28027">
    <property type="entry name" value="TRANSCRIPTIONAL REGULATOR MIT1"/>
    <property type="match status" value="1"/>
</dbReference>
<dbReference type="Pfam" id="PF09729">
    <property type="entry name" value="Gti1_Pac2"/>
    <property type="match status" value="1"/>
</dbReference>
<comment type="similarity">
    <text evidence="1">Belongs to the MIT1/WOR1 family.</text>
</comment>
<gene>
    <name evidence="3" type="primary">sge1</name>
    <name evidence="3" type="ORF">Q9L58_002587</name>
</gene>
<sequence>MESAPAAPCTIQPTLTKTLVDTTRDAIIVVMGAIEGRVPLVAGRPPERERHWLIRSGYVFVYEEGMAQIKRWTDSVPWSPSRAFTNMLVYRQVTKRFKAGSRRVLAKKTRDTSSRTTPYSPRPSSSERGEPGMDHGSPIQETAFESHGRTGETPEMDQDLEALSPEQRKLVVGSLADSYEFKPAGLCKKTLSLIHDGRKYHIVSYYVIRDVVTGVLRRPADSCPQLKGIDIQSVLEQNQYKFDIDSSGYYTSNPVKGEDENYRQGGRLRENREYSAEFDSSSSEIDAELQSMNIANMGQLDHGERQLPAPFLQEIPHGYNNQFPTNEGWAPYLSTRGQYSQHQSLPFSQQPYSPNNQQQLPILGSENNFFISVGQYSPPIAPPNQQPRTMPDDATYAYDSNTQFARPANMEPTIPNYLNRGTGMDLSQYRIGRRDEGENDVAQLNNPHRLGTAPLAPTPQWAHAITPVNLHSAVEEDVYTIPTQYQPANYPWAG</sequence>
<organism evidence="3 4">
    <name type="scientific">Discina gigas</name>
    <dbReference type="NCBI Taxonomy" id="1032678"/>
    <lineage>
        <taxon>Eukaryota</taxon>
        <taxon>Fungi</taxon>
        <taxon>Dikarya</taxon>
        <taxon>Ascomycota</taxon>
        <taxon>Pezizomycotina</taxon>
        <taxon>Pezizomycetes</taxon>
        <taxon>Pezizales</taxon>
        <taxon>Discinaceae</taxon>
        <taxon>Discina</taxon>
    </lineage>
</organism>
<dbReference type="PANTHER" id="PTHR28027:SF2">
    <property type="entry name" value="TRANSCRIPTIONAL REGULATOR MIT1"/>
    <property type="match status" value="1"/>
</dbReference>
<evidence type="ECO:0000313" key="4">
    <source>
        <dbReference type="Proteomes" id="UP001447188"/>
    </source>
</evidence>